<dbReference type="SUPFAM" id="SSF52172">
    <property type="entry name" value="CheY-like"/>
    <property type="match status" value="1"/>
</dbReference>
<dbReference type="InterPro" id="IPR039420">
    <property type="entry name" value="WalR-like"/>
</dbReference>
<evidence type="ECO:0000256" key="3">
    <source>
        <dbReference type="ARBA" id="ARBA00023125"/>
    </source>
</evidence>
<dbReference type="PROSITE" id="PS50043">
    <property type="entry name" value="HTH_LUXR_2"/>
    <property type="match status" value="1"/>
</dbReference>
<proteinExistence type="predicted"/>
<dbReference type="InterPro" id="IPR000792">
    <property type="entry name" value="Tscrpt_reg_LuxR_C"/>
</dbReference>
<evidence type="ECO:0000313" key="9">
    <source>
        <dbReference type="Proteomes" id="UP001595851"/>
    </source>
</evidence>
<evidence type="ECO:0000256" key="4">
    <source>
        <dbReference type="ARBA" id="ARBA00023163"/>
    </source>
</evidence>
<feature type="domain" description="HTH luxR-type" evidence="6">
    <location>
        <begin position="144"/>
        <end position="209"/>
    </location>
</feature>
<evidence type="ECO:0000256" key="5">
    <source>
        <dbReference type="PROSITE-ProRule" id="PRU00169"/>
    </source>
</evidence>
<dbReference type="Pfam" id="PF00196">
    <property type="entry name" value="GerE"/>
    <property type="match status" value="1"/>
</dbReference>
<keyword evidence="1 5" id="KW-0597">Phosphoprotein</keyword>
<dbReference type="Proteomes" id="UP001595851">
    <property type="component" value="Unassembled WGS sequence"/>
</dbReference>
<keyword evidence="2" id="KW-0805">Transcription regulation</keyword>
<dbReference type="Gene3D" id="3.40.50.2300">
    <property type="match status" value="1"/>
</dbReference>
<dbReference type="PRINTS" id="PR00038">
    <property type="entry name" value="HTHLUXR"/>
</dbReference>
<feature type="domain" description="Response regulatory" evidence="7">
    <location>
        <begin position="4"/>
        <end position="120"/>
    </location>
</feature>
<sequence length="216" mass="23371">MTLKVVIADDEDLIRAGLRIIIDAEPDLSVVGEAADGAAVMPVVRRERPDVVLMDVRMPALDGIQATARIVELDDPPKVLVVTTFENDDHVYDALRAGASGFLLKRTRPDDLVQAVRLVAAGDSLLFPAAIRALARRRPQGPARVPGIDRLTGREGDVLRLMTKGMSNHEIAAELVVSQETVKTHVGNVLAKLRARDRTQAVIAAYESGFVSARGR</sequence>
<feature type="modified residue" description="4-aspartylphosphate" evidence="5">
    <location>
        <position position="55"/>
    </location>
</feature>
<organism evidence="8 9">
    <name type="scientific">Nonomuraea purpurea</name>
    <dbReference type="NCBI Taxonomy" id="1849276"/>
    <lineage>
        <taxon>Bacteria</taxon>
        <taxon>Bacillati</taxon>
        <taxon>Actinomycetota</taxon>
        <taxon>Actinomycetes</taxon>
        <taxon>Streptosporangiales</taxon>
        <taxon>Streptosporangiaceae</taxon>
        <taxon>Nonomuraea</taxon>
    </lineage>
</organism>
<dbReference type="PANTHER" id="PTHR43214">
    <property type="entry name" value="TWO-COMPONENT RESPONSE REGULATOR"/>
    <property type="match status" value="1"/>
</dbReference>
<evidence type="ECO:0000256" key="2">
    <source>
        <dbReference type="ARBA" id="ARBA00023015"/>
    </source>
</evidence>
<evidence type="ECO:0000259" key="7">
    <source>
        <dbReference type="PROSITE" id="PS50110"/>
    </source>
</evidence>
<dbReference type="CDD" id="cd06170">
    <property type="entry name" value="LuxR_C_like"/>
    <property type="match status" value="1"/>
</dbReference>
<dbReference type="SUPFAM" id="SSF46894">
    <property type="entry name" value="C-terminal effector domain of the bipartite response regulators"/>
    <property type="match status" value="1"/>
</dbReference>
<keyword evidence="3" id="KW-0238">DNA-binding</keyword>
<protein>
    <submittedName>
        <fullName evidence="8">Response regulator</fullName>
    </submittedName>
</protein>
<dbReference type="InterPro" id="IPR058245">
    <property type="entry name" value="NreC/VraR/RcsB-like_REC"/>
</dbReference>
<reference evidence="9" key="1">
    <citation type="journal article" date="2019" name="Int. J. Syst. Evol. Microbiol.">
        <title>The Global Catalogue of Microorganisms (GCM) 10K type strain sequencing project: providing services to taxonomists for standard genome sequencing and annotation.</title>
        <authorList>
            <consortium name="The Broad Institute Genomics Platform"/>
            <consortium name="The Broad Institute Genome Sequencing Center for Infectious Disease"/>
            <person name="Wu L."/>
            <person name="Ma J."/>
        </authorList>
    </citation>
    <scope>NUCLEOTIDE SEQUENCE [LARGE SCALE GENOMIC DNA]</scope>
    <source>
        <strain evidence="9">TBRC 1276</strain>
    </source>
</reference>
<dbReference type="InterPro" id="IPR011006">
    <property type="entry name" value="CheY-like_superfamily"/>
</dbReference>
<dbReference type="CDD" id="cd17535">
    <property type="entry name" value="REC_NarL-like"/>
    <property type="match status" value="1"/>
</dbReference>
<evidence type="ECO:0000259" key="6">
    <source>
        <dbReference type="PROSITE" id="PS50043"/>
    </source>
</evidence>
<dbReference type="InterPro" id="IPR001789">
    <property type="entry name" value="Sig_transdc_resp-reg_receiver"/>
</dbReference>
<name>A0ABV8G480_9ACTN</name>
<gene>
    <name evidence="8" type="ORF">ACFOY2_07380</name>
</gene>
<dbReference type="EMBL" id="JBHSBI010000003">
    <property type="protein sequence ID" value="MFC4007034.1"/>
    <property type="molecule type" value="Genomic_DNA"/>
</dbReference>
<accession>A0ABV8G480</accession>
<dbReference type="RefSeq" id="WP_379527177.1">
    <property type="nucleotide sequence ID" value="NZ_JBHSBI010000003.1"/>
</dbReference>
<comment type="caution">
    <text evidence="8">The sequence shown here is derived from an EMBL/GenBank/DDBJ whole genome shotgun (WGS) entry which is preliminary data.</text>
</comment>
<dbReference type="InterPro" id="IPR016032">
    <property type="entry name" value="Sig_transdc_resp-reg_C-effctor"/>
</dbReference>
<dbReference type="PROSITE" id="PS00622">
    <property type="entry name" value="HTH_LUXR_1"/>
    <property type="match status" value="1"/>
</dbReference>
<dbReference type="Pfam" id="PF00072">
    <property type="entry name" value="Response_reg"/>
    <property type="match status" value="1"/>
</dbReference>
<evidence type="ECO:0000256" key="1">
    <source>
        <dbReference type="ARBA" id="ARBA00022553"/>
    </source>
</evidence>
<evidence type="ECO:0000313" key="8">
    <source>
        <dbReference type="EMBL" id="MFC4007034.1"/>
    </source>
</evidence>
<dbReference type="PROSITE" id="PS50110">
    <property type="entry name" value="RESPONSE_REGULATORY"/>
    <property type="match status" value="1"/>
</dbReference>
<dbReference type="PANTHER" id="PTHR43214:SF24">
    <property type="entry name" value="TRANSCRIPTIONAL REGULATORY PROTEIN NARL-RELATED"/>
    <property type="match status" value="1"/>
</dbReference>
<keyword evidence="9" id="KW-1185">Reference proteome</keyword>
<dbReference type="SMART" id="SM00448">
    <property type="entry name" value="REC"/>
    <property type="match status" value="1"/>
</dbReference>
<keyword evidence="4" id="KW-0804">Transcription</keyword>
<dbReference type="SMART" id="SM00421">
    <property type="entry name" value="HTH_LUXR"/>
    <property type="match status" value="1"/>
</dbReference>